<comment type="caution">
    <text evidence="14">The sequence shown here is derived from an EMBL/GenBank/DDBJ whole genome shotgun (WGS) entry which is preliminary data.</text>
</comment>
<dbReference type="Pfam" id="PF00581">
    <property type="entry name" value="Rhodanese"/>
    <property type="match status" value="1"/>
</dbReference>
<dbReference type="AlphaFoldDB" id="A0A5C5Y9N8"/>
<dbReference type="PROSITE" id="PS50206">
    <property type="entry name" value="RHODANESE_3"/>
    <property type="match status" value="1"/>
</dbReference>
<dbReference type="InterPro" id="IPR001763">
    <property type="entry name" value="Rhodanese-like_dom"/>
</dbReference>
<dbReference type="SUPFAM" id="SSF69572">
    <property type="entry name" value="Activating enzymes of the ubiquitin-like proteins"/>
    <property type="match status" value="1"/>
</dbReference>
<keyword evidence="2 14" id="KW-0808">Transferase</keyword>
<protein>
    <recommendedName>
        <fullName evidence="9">Molybdopterin-synthase adenylyltransferase</fullName>
        <ecNumber evidence="8">2.7.7.80</ecNumber>
    </recommendedName>
    <alternativeName>
        <fullName evidence="12">MoaD protein adenylase</fullName>
    </alternativeName>
    <alternativeName>
        <fullName evidence="10">Molybdopterin-converting factor subunit 1 adenylase</fullName>
    </alternativeName>
    <alternativeName>
        <fullName evidence="11">Sulfur carrier protein MoaD adenylyltransferase</fullName>
    </alternativeName>
</protein>
<organism evidence="14 15">
    <name type="scientific">Crateriforma conspicua</name>
    <dbReference type="NCBI Taxonomy" id="2527996"/>
    <lineage>
        <taxon>Bacteria</taxon>
        <taxon>Pseudomonadati</taxon>
        <taxon>Planctomycetota</taxon>
        <taxon>Planctomycetia</taxon>
        <taxon>Planctomycetales</taxon>
        <taxon>Planctomycetaceae</taxon>
        <taxon>Crateriforma</taxon>
    </lineage>
</organism>
<evidence type="ECO:0000256" key="11">
    <source>
        <dbReference type="ARBA" id="ARBA00075328"/>
    </source>
</evidence>
<keyword evidence="15" id="KW-1185">Reference proteome</keyword>
<reference evidence="14 15" key="1">
    <citation type="submission" date="2019-02" db="EMBL/GenBank/DDBJ databases">
        <title>Deep-cultivation of Planctomycetes and their phenomic and genomic characterization uncovers novel biology.</title>
        <authorList>
            <person name="Wiegand S."/>
            <person name="Jogler M."/>
            <person name="Boedeker C."/>
            <person name="Pinto D."/>
            <person name="Vollmers J."/>
            <person name="Rivas-Marin E."/>
            <person name="Kohn T."/>
            <person name="Peeters S.H."/>
            <person name="Heuer A."/>
            <person name="Rast P."/>
            <person name="Oberbeckmann S."/>
            <person name="Bunk B."/>
            <person name="Jeske O."/>
            <person name="Meyerdierks A."/>
            <person name="Storesund J.E."/>
            <person name="Kallscheuer N."/>
            <person name="Luecker S."/>
            <person name="Lage O.M."/>
            <person name="Pohl T."/>
            <person name="Merkel B.J."/>
            <person name="Hornburger P."/>
            <person name="Mueller R.-W."/>
            <person name="Bruemmer F."/>
            <person name="Labrenz M."/>
            <person name="Spormann A.M."/>
            <person name="Op Den Camp H."/>
            <person name="Overmann J."/>
            <person name="Amann R."/>
            <person name="Jetten M.S.M."/>
            <person name="Mascher T."/>
            <person name="Medema M.H."/>
            <person name="Devos D.P."/>
            <person name="Kaster A.-K."/>
            <person name="Ovreas L."/>
            <person name="Rohde M."/>
            <person name="Galperin M.Y."/>
            <person name="Jogler C."/>
        </authorList>
    </citation>
    <scope>NUCLEOTIDE SEQUENCE [LARGE SCALE GENOMIC DNA]</scope>
    <source>
        <strain evidence="14 15">Pan14r</strain>
    </source>
</reference>
<comment type="similarity">
    <text evidence="1">Belongs to the HesA/MoeB/ThiF family.</text>
</comment>
<dbReference type="GO" id="GO:0008146">
    <property type="term" value="F:sulfotransferase activity"/>
    <property type="evidence" value="ECO:0007669"/>
    <property type="project" value="TreeGrafter"/>
</dbReference>
<evidence type="ECO:0000256" key="10">
    <source>
        <dbReference type="ARBA" id="ARBA00075110"/>
    </source>
</evidence>
<evidence type="ECO:0000256" key="5">
    <source>
        <dbReference type="ARBA" id="ARBA00052218"/>
    </source>
</evidence>
<dbReference type="EMBL" id="SJPL01000001">
    <property type="protein sequence ID" value="TWT71035.1"/>
    <property type="molecule type" value="Genomic_DNA"/>
</dbReference>
<evidence type="ECO:0000256" key="1">
    <source>
        <dbReference type="ARBA" id="ARBA00009919"/>
    </source>
</evidence>
<dbReference type="GO" id="GO:0004792">
    <property type="term" value="F:thiosulfate-cyanide sulfurtransferase activity"/>
    <property type="evidence" value="ECO:0007669"/>
    <property type="project" value="TreeGrafter"/>
</dbReference>
<evidence type="ECO:0000259" key="13">
    <source>
        <dbReference type="PROSITE" id="PS50206"/>
    </source>
</evidence>
<dbReference type="Gene3D" id="3.40.50.720">
    <property type="entry name" value="NAD(P)-binding Rossmann-like Domain"/>
    <property type="match status" value="1"/>
</dbReference>
<dbReference type="Pfam" id="PF00899">
    <property type="entry name" value="ThiF"/>
    <property type="match status" value="1"/>
</dbReference>
<name>A0A5C5Y9N8_9PLAN</name>
<evidence type="ECO:0000313" key="14">
    <source>
        <dbReference type="EMBL" id="TWT71035.1"/>
    </source>
</evidence>
<comment type="function">
    <text evidence="6">Catalyzes the adenylation by ATP of the carboxyl group of the C-terminal glycine of sulfur carrier protein MoaD.</text>
</comment>
<evidence type="ECO:0000256" key="2">
    <source>
        <dbReference type="ARBA" id="ARBA00022679"/>
    </source>
</evidence>
<dbReference type="PANTHER" id="PTHR10953">
    <property type="entry name" value="UBIQUITIN-ACTIVATING ENZYME E1"/>
    <property type="match status" value="1"/>
</dbReference>
<keyword evidence="3" id="KW-0547">Nucleotide-binding</keyword>
<evidence type="ECO:0000256" key="8">
    <source>
        <dbReference type="ARBA" id="ARBA00066884"/>
    </source>
</evidence>
<evidence type="ECO:0000256" key="9">
    <source>
        <dbReference type="ARBA" id="ARBA00073635"/>
    </source>
</evidence>
<dbReference type="FunFam" id="3.40.50.720:FF:000033">
    <property type="entry name" value="Adenylyltransferase and sulfurtransferase MOCS3"/>
    <property type="match status" value="1"/>
</dbReference>
<dbReference type="Gene3D" id="3.40.250.10">
    <property type="entry name" value="Rhodanese-like domain"/>
    <property type="match status" value="1"/>
</dbReference>
<dbReference type="GO" id="GO:0008641">
    <property type="term" value="F:ubiquitin-like modifier activating enzyme activity"/>
    <property type="evidence" value="ECO:0007669"/>
    <property type="project" value="InterPro"/>
</dbReference>
<dbReference type="GO" id="GO:0061605">
    <property type="term" value="F:molybdopterin-synthase adenylyltransferase activity"/>
    <property type="evidence" value="ECO:0007669"/>
    <property type="project" value="UniProtKB-EC"/>
</dbReference>
<dbReference type="GO" id="GO:0005524">
    <property type="term" value="F:ATP binding"/>
    <property type="evidence" value="ECO:0007669"/>
    <property type="project" value="UniProtKB-KW"/>
</dbReference>
<dbReference type="InterPro" id="IPR045886">
    <property type="entry name" value="ThiF/MoeB/HesA"/>
</dbReference>
<feature type="domain" description="Rhodanese" evidence="13">
    <location>
        <begin position="296"/>
        <end position="383"/>
    </location>
</feature>
<evidence type="ECO:0000313" key="15">
    <source>
        <dbReference type="Proteomes" id="UP000317238"/>
    </source>
</evidence>
<dbReference type="GO" id="GO:0005829">
    <property type="term" value="C:cytosol"/>
    <property type="evidence" value="ECO:0007669"/>
    <property type="project" value="TreeGrafter"/>
</dbReference>
<dbReference type="EC" id="2.7.7.80" evidence="8"/>
<dbReference type="PANTHER" id="PTHR10953:SF102">
    <property type="entry name" value="ADENYLYLTRANSFERASE AND SULFURTRANSFERASE MOCS3"/>
    <property type="match status" value="1"/>
</dbReference>
<dbReference type="NCBIfam" id="NF004281">
    <property type="entry name" value="PRK05690.1"/>
    <property type="match status" value="1"/>
</dbReference>
<sequence length="385" mass="41864">MESVDLFSAEERVRYSRHFTLPEVGVGGQVKLKRASVLLIGAGGLGAPVAMYLAAAGVGRLGLVDFDRVDQSNLQRQIIHGTNDVGKPKVESAGQALADINPHVRLQLFDEPLTSENAMQRVADYDIVIDGTDNFATRYLVNDVCVLSGKPNCYGSIFQFEGQASVFALGDGPCYRCLYPKPPAPGTVPSCAEGGVLGVLPGIIGMIQATEAVKLILDQGRSLSGRLVLYDALQMRFREVKVRRDPQCPVCGDQPSITRLIDYQEFCGAPKMSSADASEQSPWDVQPSDVQKRLQSGADFILLDVREPHEYEICHLGGTLIPLGELHQRAGELDASCEIIVHCKMGGRSAKAVQQLRQLGFENVHNMRGGIHAWSDEIDSSVPKY</sequence>
<dbReference type="InterPro" id="IPR000594">
    <property type="entry name" value="ThiF_NAD_FAD-bd"/>
</dbReference>
<accession>A0A5C5Y9N8</accession>
<evidence type="ECO:0000256" key="7">
    <source>
        <dbReference type="ARBA" id="ARBA00063809"/>
    </source>
</evidence>
<comment type="subunit">
    <text evidence="7">Homodimer. Forms a stable heterotetrameric complex of 2 MoeB and 2 MoaD during adenylation of MoaD.</text>
</comment>
<evidence type="ECO:0000256" key="4">
    <source>
        <dbReference type="ARBA" id="ARBA00022840"/>
    </source>
</evidence>
<evidence type="ECO:0000256" key="6">
    <source>
        <dbReference type="ARBA" id="ARBA00055169"/>
    </source>
</evidence>
<dbReference type="InterPro" id="IPR036873">
    <property type="entry name" value="Rhodanese-like_dom_sf"/>
</dbReference>
<gene>
    <name evidence="14" type="primary">moeZ_1</name>
    <name evidence="14" type="ORF">Pan14r_33450</name>
</gene>
<proteinExistence type="inferred from homology"/>
<dbReference type="Proteomes" id="UP000317238">
    <property type="component" value="Unassembled WGS sequence"/>
</dbReference>
<comment type="catalytic activity">
    <reaction evidence="5">
        <text>[molybdopterin-synthase sulfur-carrier protein]-C-terminal Gly-Gly + ATP + H(+) = [molybdopterin-synthase sulfur-carrier protein]-C-terminal Gly-Gly-AMP + diphosphate</text>
        <dbReference type="Rhea" id="RHEA:43616"/>
        <dbReference type="Rhea" id="RHEA-COMP:12159"/>
        <dbReference type="Rhea" id="RHEA-COMP:12202"/>
        <dbReference type="ChEBI" id="CHEBI:15378"/>
        <dbReference type="ChEBI" id="CHEBI:30616"/>
        <dbReference type="ChEBI" id="CHEBI:33019"/>
        <dbReference type="ChEBI" id="CHEBI:90618"/>
        <dbReference type="ChEBI" id="CHEBI:90778"/>
        <dbReference type="EC" id="2.7.7.80"/>
    </reaction>
</comment>
<keyword evidence="4" id="KW-0067">ATP-binding</keyword>
<dbReference type="InterPro" id="IPR035985">
    <property type="entry name" value="Ubiquitin-activating_enz"/>
</dbReference>
<dbReference type="SMART" id="SM00450">
    <property type="entry name" value="RHOD"/>
    <property type="match status" value="1"/>
</dbReference>
<dbReference type="CDD" id="cd00757">
    <property type="entry name" value="ThiF_MoeB_HesA_family"/>
    <property type="match status" value="1"/>
</dbReference>
<evidence type="ECO:0000256" key="3">
    <source>
        <dbReference type="ARBA" id="ARBA00022741"/>
    </source>
</evidence>
<keyword evidence="14" id="KW-0548">Nucleotidyltransferase</keyword>
<dbReference type="CDD" id="cd00158">
    <property type="entry name" value="RHOD"/>
    <property type="match status" value="1"/>
</dbReference>
<evidence type="ECO:0000256" key="12">
    <source>
        <dbReference type="ARBA" id="ARBA00078531"/>
    </source>
</evidence>